<dbReference type="PANTHER" id="PTHR11135:SF0">
    <property type="entry name" value="ELONGATOR COMPLEX PROTEIN 3"/>
    <property type="match status" value="1"/>
</dbReference>
<dbReference type="InterPro" id="IPR023404">
    <property type="entry name" value="rSAM_horseshoe"/>
</dbReference>
<dbReference type="SFLD" id="SFLDS00029">
    <property type="entry name" value="Radical_SAM"/>
    <property type="match status" value="1"/>
</dbReference>
<dbReference type="InterPro" id="IPR032432">
    <property type="entry name" value="Radical_SAM_C"/>
</dbReference>
<reference evidence="8 9" key="1">
    <citation type="submission" date="2010-12" db="EMBL/GenBank/DDBJ databases">
        <title>Complete sequence of Ethanoligenens harbinense YUAN-3.</title>
        <authorList>
            <person name="Lucas S."/>
            <person name="Copeland A."/>
            <person name="Lapidus A."/>
            <person name="Cheng J.-F."/>
            <person name="Bruce D."/>
            <person name="Goodwin L."/>
            <person name="Pitluck S."/>
            <person name="Chertkov O."/>
            <person name="Misra M."/>
            <person name="Detter J.C."/>
            <person name="Han C."/>
            <person name="Tapia R."/>
            <person name="Land M."/>
            <person name="Hauser L."/>
            <person name="Jeffries C."/>
            <person name="Kyrpides N."/>
            <person name="Ivanova N."/>
            <person name="Mikhailova N."/>
            <person name="Wang A."/>
            <person name="Mouttaki H."/>
            <person name="He Z."/>
            <person name="Zhou J."/>
            <person name="Hemme C.L."/>
            <person name="Woyke T."/>
        </authorList>
    </citation>
    <scope>NUCLEOTIDE SEQUENCE [LARGE SCALE GENOMIC DNA]</scope>
    <source>
        <strain evidence="9">DSM 18485 / JCM 12961 / CGMCC 1.5033 / YUAN-3</strain>
    </source>
</reference>
<dbReference type="GO" id="GO:0003824">
    <property type="term" value="F:catalytic activity"/>
    <property type="evidence" value="ECO:0007669"/>
    <property type="project" value="InterPro"/>
</dbReference>
<sequence length="334" mass="35926">MGKAANVAFFVPHLGCAHACSFCDQRSIAGQAAPPSPADVAGTLARVREQMGSRSRDAEVAFFGGSFTAIPRRQMLALLEAVAPFLGADGFSGIRVSTRPDAVDDDVLALLRAHGVTSIELGAQSMDDAVLCRNGRGHTARQVRDAALRVGRAGFSLGLQMMTGLPGDGPAGARRTARELAALHPDTVRIYPALVLRGTRMAAWWADGTYEPQPLDDAVLLCAALFDYFTRRGIRVLRMGLHAEPSLEQNLLAGPWHPAFGELCESRVYYTRARRALARAPGADCLLAPRGETGKVAGQHRRNLLALEARVDRRLHIREDPGLPPLAVRAVKCL</sequence>
<keyword evidence="4" id="KW-0479">Metal-binding</keyword>
<protein>
    <submittedName>
        <fullName evidence="8">Radical SAM domain protein</fullName>
    </submittedName>
</protein>
<dbReference type="AlphaFoldDB" id="E6U7X2"/>
<evidence type="ECO:0000313" key="9">
    <source>
        <dbReference type="Proteomes" id="UP000001551"/>
    </source>
</evidence>
<dbReference type="SFLD" id="SFLDG01086">
    <property type="entry name" value="elongater_protein-like"/>
    <property type="match status" value="1"/>
</dbReference>
<dbReference type="GO" id="GO:0005737">
    <property type="term" value="C:cytoplasm"/>
    <property type="evidence" value="ECO:0007669"/>
    <property type="project" value="TreeGrafter"/>
</dbReference>
<evidence type="ECO:0000256" key="3">
    <source>
        <dbReference type="ARBA" id="ARBA00022691"/>
    </source>
</evidence>
<dbReference type="HOGENOM" id="CLU_057482_0_0_9"/>
<dbReference type="CDD" id="cd01335">
    <property type="entry name" value="Radical_SAM"/>
    <property type="match status" value="1"/>
</dbReference>
<evidence type="ECO:0000256" key="1">
    <source>
        <dbReference type="ARBA" id="ARBA00001966"/>
    </source>
</evidence>
<dbReference type="EMBL" id="CP002400">
    <property type="protein sequence ID" value="ADU25904.1"/>
    <property type="molecule type" value="Genomic_DNA"/>
</dbReference>
<evidence type="ECO:0000256" key="6">
    <source>
        <dbReference type="ARBA" id="ARBA00023014"/>
    </source>
</evidence>
<dbReference type="Pfam" id="PF04055">
    <property type="entry name" value="Radical_SAM"/>
    <property type="match status" value="1"/>
</dbReference>
<evidence type="ECO:0000256" key="4">
    <source>
        <dbReference type="ARBA" id="ARBA00022723"/>
    </source>
</evidence>
<proteinExistence type="predicted"/>
<keyword evidence="9" id="KW-1185">Reference proteome</keyword>
<dbReference type="STRING" id="663278.Ethha_0318"/>
<dbReference type="SMART" id="SM00729">
    <property type="entry name" value="Elp3"/>
    <property type="match status" value="1"/>
</dbReference>
<name>E6U7X2_ETHHY</name>
<keyword evidence="2" id="KW-0004">4Fe-4S</keyword>
<dbReference type="GO" id="GO:0051539">
    <property type="term" value="F:4 iron, 4 sulfur cluster binding"/>
    <property type="evidence" value="ECO:0007669"/>
    <property type="project" value="UniProtKB-KW"/>
</dbReference>
<keyword evidence="3" id="KW-0949">S-adenosyl-L-methionine</keyword>
<dbReference type="KEGG" id="eha:Ethha_0318"/>
<evidence type="ECO:0000256" key="5">
    <source>
        <dbReference type="ARBA" id="ARBA00023004"/>
    </source>
</evidence>
<dbReference type="PROSITE" id="PS51918">
    <property type="entry name" value="RADICAL_SAM"/>
    <property type="match status" value="1"/>
</dbReference>
<dbReference type="eggNOG" id="COG1243">
    <property type="taxonomic scope" value="Bacteria"/>
</dbReference>
<dbReference type="RefSeq" id="WP_013484285.1">
    <property type="nucleotide sequence ID" value="NC_014828.1"/>
</dbReference>
<dbReference type="Pfam" id="PF16199">
    <property type="entry name" value="Radical_SAM_C"/>
    <property type="match status" value="1"/>
</dbReference>
<gene>
    <name evidence="8" type="ordered locus">Ethha_0318</name>
</gene>
<dbReference type="GO" id="GO:0002926">
    <property type="term" value="P:tRNA wobble base 5-methoxycarbonylmethyl-2-thiouridinylation"/>
    <property type="evidence" value="ECO:0007669"/>
    <property type="project" value="TreeGrafter"/>
</dbReference>
<dbReference type="SFLD" id="SFLDG01082">
    <property type="entry name" value="B12-binding_domain_containing"/>
    <property type="match status" value="1"/>
</dbReference>
<accession>E6U7X2</accession>
<dbReference type="InterPro" id="IPR058240">
    <property type="entry name" value="rSAM_sf"/>
</dbReference>
<feature type="domain" description="Radical SAM core" evidence="7">
    <location>
        <begin position="1"/>
        <end position="231"/>
    </location>
</feature>
<dbReference type="GO" id="GO:0046872">
    <property type="term" value="F:metal ion binding"/>
    <property type="evidence" value="ECO:0007669"/>
    <property type="project" value="UniProtKB-KW"/>
</dbReference>
<dbReference type="SUPFAM" id="SSF102114">
    <property type="entry name" value="Radical SAM enzymes"/>
    <property type="match status" value="1"/>
</dbReference>
<evidence type="ECO:0000259" key="7">
    <source>
        <dbReference type="PROSITE" id="PS51918"/>
    </source>
</evidence>
<keyword evidence="5" id="KW-0408">Iron</keyword>
<dbReference type="InterPro" id="IPR007197">
    <property type="entry name" value="rSAM"/>
</dbReference>
<dbReference type="InterPro" id="IPR006638">
    <property type="entry name" value="Elp3/MiaA/NifB-like_rSAM"/>
</dbReference>
<comment type="cofactor">
    <cofactor evidence="1">
        <name>[4Fe-4S] cluster</name>
        <dbReference type="ChEBI" id="CHEBI:49883"/>
    </cofactor>
</comment>
<evidence type="ECO:0000256" key="2">
    <source>
        <dbReference type="ARBA" id="ARBA00022485"/>
    </source>
</evidence>
<dbReference type="Gene3D" id="3.80.30.20">
    <property type="entry name" value="tm_1862 like domain"/>
    <property type="match status" value="1"/>
</dbReference>
<evidence type="ECO:0000313" key="8">
    <source>
        <dbReference type="EMBL" id="ADU25904.1"/>
    </source>
</evidence>
<dbReference type="Proteomes" id="UP000001551">
    <property type="component" value="Chromosome"/>
</dbReference>
<keyword evidence="6" id="KW-0411">Iron-sulfur</keyword>
<dbReference type="InterPro" id="IPR039661">
    <property type="entry name" value="ELP3"/>
</dbReference>
<dbReference type="PANTHER" id="PTHR11135">
    <property type="entry name" value="HISTONE ACETYLTRANSFERASE-RELATED"/>
    <property type="match status" value="1"/>
</dbReference>
<organism evidence="8 9">
    <name type="scientific">Ethanoligenens harbinense (strain DSM 18485 / JCM 12961 / CGMCC 1.5033 / YUAN-3)</name>
    <dbReference type="NCBI Taxonomy" id="663278"/>
    <lineage>
        <taxon>Bacteria</taxon>
        <taxon>Bacillati</taxon>
        <taxon>Bacillota</taxon>
        <taxon>Clostridia</taxon>
        <taxon>Eubacteriales</taxon>
        <taxon>Oscillospiraceae</taxon>
        <taxon>Ethanoligenens</taxon>
    </lineage>
</organism>